<dbReference type="Proteomes" id="UP000190328">
    <property type="component" value="Unassembled WGS sequence"/>
</dbReference>
<gene>
    <name evidence="4" type="ORF">SAMN02745116_00914</name>
</gene>
<evidence type="ECO:0000256" key="3">
    <source>
        <dbReference type="RuleBase" id="RU000363"/>
    </source>
</evidence>
<evidence type="ECO:0000256" key="1">
    <source>
        <dbReference type="ARBA" id="ARBA00006484"/>
    </source>
</evidence>
<reference evidence="4 5" key="1">
    <citation type="submission" date="2017-02" db="EMBL/GenBank/DDBJ databases">
        <authorList>
            <person name="Peterson S.W."/>
        </authorList>
    </citation>
    <scope>NUCLEOTIDE SEQUENCE [LARGE SCALE GENOMIC DNA]</scope>
    <source>
        <strain evidence="4 5">ATCC BAA-1030</strain>
    </source>
</reference>
<comment type="similarity">
    <text evidence="1 3">Belongs to the short-chain dehydrogenases/reductases (SDR) family.</text>
</comment>
<dbReference type="PANTHER" id="PTHR43899">
    <property type="entry name" value="RH59310P"/>
    <property type="match status" value="1"/>
</dbReference>
<evidence type="ECO:0000256" key="2">
    <source>
        <dbReference type="ARBA" id="ARBA00023002"/>
    </source>
</evidence>
<name>A0A1T4M3N1_9ENTE</name>
<dbReference type="InterPro" id="IPR051019">
    <property type="entry name" value="VLCFA-Steroid_DH"/>
</dbReference>
<dbReference type="PRINTS" id="PR00081">
    <property type="entry name" value="GDHRDH"/>
</dbReference>
<dbReference type="EMBL" id="FUXI01000008">
    <property type="protein sequence ID" value="SJZ61573.1"/>
    <property type="molecule type" value="Genomic_DNA"/>
</dbReference>
<dbReference type="PANTHER" id="PTHR43899:SF13">
    <property type="entry name" value="RH59310P"/>
    <property type="match status" value="1"/>
</dbReference>
<dbReference type="CDD" id="cd05233">
    <property type="entry name" value="SDR_c"/>
    <property type="match status" value="1"/>
</dbReference>
<dbReference type="PRINTS" id="PR00080">
    <property type="entry name" value="SDRFAMILY"/>
</dbReference>
<proteinExistence type="inferred from homology"/>
<evidence type="ECO:0000313" key="5">
    <source>
        <dbReference type="Proteomes" id="UP000190328"/>
    </source>
</evidence>
<dbReference type="Gene3D" id="3.40.50.720">
    <property type="entry name" value="NAD(P)-binding Rossmann-like Domain"/>
    <property type="match status" value="1"/>
</dbReference>
<dbReference type="InterPro" id="IPR036291">
    <property type="entry name" value="NAD(P)-bd_dom_sf"/>
</dbReference>
<keyword evidence="5" id="KW-1185">Reference proteome</keyword>
<protein>
    <recommendedName>
        <fullName evidence="6">Short-chain dehydrogenase</fullName>
    </recommendedName>
</protein>
<organism evidence="4 5">
    <name type="scientific">Pilibacter termitis</name>
    <dbReference type="NCBI Taxonomy" id="263852"/>
    <lineage>
        <taxon>Bacteria</taxon>
        <taxon>Bacillati</taxon>
        <taxon>Bacillota</taxon>
        <taxon>Bacilli</taxon>
        <taxon>Lactobacillales</taxon>
        <taxon>Enterococcaceae</taxon>
        <taxon>Pilibacter</taxon>
    </lineage>
</organism>
<dbReference type="RefSeq" id="WP_078806844.1">
    <property type="nucleotide sequence ID" value="NZ_FUXI01000008.1"/>
</dbReference>
<sequence>MRQYALITGATSGIGRELTYEFAKNQHDIVIVGRNEDKLQALEHELLSKYNVDVKSIRVDLLEKNAVEQIKEQLRKWKIVISFLVNNAGFNEVGEFAKTDIAKELDMIQLHIVFTTELTKLLLIEMQERKYGKILNICSTGSYIPCPYNVVYAATKSYLLSFSKALDIELKGSGITVTAISPGAVKTSFAEKANLEEALLFKIGVMEAKKVAQVAYRDLMKGKSTHIIGLYNKLLVIFTKILPKKVVQMASKKMMNVE</sequence>
<dbReference type="Pfam" id="PF00106">
    <property type="entry name" value="adh_short"/>
    <property type="match status" value="1"/>
</dbReference>
<dbReference type="STRING" id="263852.SAMN02745116_00914"/>
<dbReference type="PIRSF" id="PIRSF000126">
    <property type="entry name" value="11-beta-HSD1"/>
    <property type="match status" value="1"/>
</dbReference>
<evidence type="ECO:0000313" key="4">
    <source>
        <dbReference type="EMBL" id="SJZ61573.1"/>
    </source>
</evidence>
<keyword evidence="2" id="KW-0560">Oxidoreductase</keyword>
<dbReference type="InterPro" id="IPR002347">
    <property type="entry name" value="SDR_fam"/>
</dbReference>
<dbReference type="OrthoDB" id="9793345at2"/>
<evidence type="ECO:0008006" key="6">
    <source>
        <dbReference type="Google" id="ProtNLM"/>
    </source>
</evidence>
<dbReference type="GO" id="GO:0016491">
    <property type="term" value="F:oxidoreductase activity"/>
    <property type="evidence" value="ECO:0007669"/>
    <property type="project" value="UniProtKB-KW"/>
</dbReference>
<accession>A0A1T4M3N1</accession>
<dbReference type="SUPFAM" id="SSF51735">
    <property type="entry name" value="NAD(P)-binding Rossmann-fold domains"/>
    <property type="match status" value="1"/>
</dbReference>
<dbReference type="AlphaFoldDB" id="A0A1T4M3N1"/>